<dbReference type="EMBL" id="BAABAA010000012">
    <property type="protein sequence ID" value="GAA3585899.1"/>
    <property type="molecule type" value="Genomic_DNA"/>
</dbReference>
<keyword evidence="3" id="KW-1185">Reference proteome</keyword>
<dbReference type="Proteomes" id="UP001501222">
    <property type="component" value="Unassembled WGS sequence"/>
</dbReference>
<feature type="signal peptide" evidence="1">
    <location>
        <begin position="1"/>
        <end position="36"/>
    </location>
</feature>
<comment type="caution">
    <text evidence="2">The sequence shown here is derived from an EMBL/GenBank/DDBJ whole genome shotgun (WGS) entry which is preliminary data.</text>
</comment>
<accession>A0ABP6YLR2</accession>
<sequence>MKPSGGIEYYRENLQMRIRRFALAVAGLSLVTGAVAANPAGAEVQGKPQPRAATGAEPIVRAKAATGACSVVVGAVTAAGQNGGYRITATRPVTEEEAGSYKMFAVRASSTWFAWAGSGTTKYFTGMLLVGGSLYTAVESYKTPTTTTPVVSWKRLGTGWASFTSIASSRYVNGQNVAERSYLYGLSTNGSLYRYSINGPTGPVSAAGSAVGYKSFRSITTIAEAATYDTLLGVTKAGGIYTIHLPKTTTLKGTLKAVRTTGFGAYQQLVAERCGNSGGTLLTGFNNTAHTATVYALSKAKGSQTVVNTIGSVALPQNGTVHFRYITNTNLIGE</sequence>
<name>A0ABP6YLR2_9ACTN</name>
<gene>
    <name evidence="2" type="ORF">GCM10022235_65540</name>
</gene>
<evidence type="ECO:0000313" key="2">
    <source>
        <dbReference type="EMBL" id="GAA3585899.1"/>
    </source>
</evidence>
<organism evidence="2 3">
    <name type="scientific">Kribbella ginsengisoli</name>
    <dbReference type="NCBI Taxonomy" id="363865"/>
    <lineage>
        <taxon>Bacteria</taxon>
        <taxon>Bacillati</taxon>
        <taxon>Actinomycetota</taxon>
        <taxon>Actinomycetes</taxon>
        <taxon>Propionibacteriales</taxon>
        <taxon>Kribbellaceae</taxon>
        <taxon>Kribbella</taxon>
    </lineage>
</organism>
<evidence type="ECO:0000256" key="1">
    <source>
        <dbReference type="SAM" id="SignalP"/>
    </source>
</evidence>
<protein>
    <submittedName>
        <fullName evidence="2">Uncharacterized protein</fullName>
    </submittedName>
</protein>
<proteinExistence type="predicted"/>
<feature type="chain" id="PRO_5045437643" evidence="1">
    <location>
        <begin position="37"/>
        <end position="334"/>
    </location>
</feature>
<evidence type="ECO:0000313" key="3">
    <source>
        <dbReference type="Proteomes" id="UP001501222"/>
    </source>
</evidence>
<keyword evidence="1" id="KW-0732">Signal</keyword>
<reference evidence="3" key="1">
    <citation type="journal article" date="2019" name="Int. J. Syst. Evol. Microbiol.">
        <title>The Global Catalogue of Microorganisms (GCM) 10K type strain sequencing project: providing services to taxonomists for standard genome sequencing and annotation.</title>
        <authorList>
            <consortium name="The Broad Institute Genomics Platform"/>
            <consortium name="The Broad Institute Genome Sequencing Center for Infectious Disease"/>
            <person name="Wu L."/>
            <person name="Ma J."/>
        </authorList>
    </citation>
    <scope>NUCLEOTIDE SEQUENCE [LARGE SCALE GENOMIC DNA]</scope>
    <source>
        <strain evidence="3">JCM 16928</strain>
    </source>
</reference>